<dbReference type="GO" id="GO:0005524">
    <property type="term" value="F:ATP binding"/>
    <property type="evidence" value="ECO:0007669"/>
    <property type="project" value="UniProtKB-KW"/>
</dbReference>
<dbReference type="GO" id="GO:0015408">
    <property type="term" value="F:ABC-type ferric iron transporter activity"/>
    <property type="evidence" value="ECO:0007669"/>
    <property type="project" value="InterPro"/>
</dbReference>
<dbReference type="InterPro" id="IPR017871">
    <property type="entry name" value="ABC_transporter-like_CS"/>
</dbReference>
<organism evidence="11 12">
    <name type="scientific">Clostridium collagenovorans DSM 3089</name>
    <dbReference type="NCBI Taxonomy" id="1121306"/>
    <lineage>
        <taxon>Bacteria</taxon>
        <taxon>Bacillati</taxon>
        <taxon>Bacillota</taxon>
        <taxon>Clostridia</taxon>
        <taxon>Eubacteriales</taxon>
        <taxon>Clostridiaceae</taxon>
        <taxon>Clostridium</taxon>
    </lineage>
</organism>
<evidence type="ECO:0000256" key="8">
    <source>
        <dbReference type="ARBA" id="ARBA00023136"/>
    </source>
</evidence>
<name>A0A1M5UYC5_9CLOT</name>
<dbReference type="InterPro" id="IPR003439">
    <property type="entry name" value="ABC_transporter-like_ATP-bd"/>
</dbReference>
<evidence type="ECO:0000256" key="2">
    <source>
        <dbReference type="ARBA" id="ARBA00022475"/>
    </source>
</evidence>
<dbReference type="EMBL" id="FQXP01000004">
    <property type="protein sequence ID" value="SHH68012.1"/>
    <property type="molecule type" value="Genomic_DNA"/>
</dbReference>
<evidence type="ECO:0000256" key="3">
    <source>
        <dbReference type="ARBA" id="ARBA00022496"/>
    </source>
</evidence>
<keyword evidence="6" id="KW-0408">Iron</keyword>
<keyword evidence="7" id="KW-0406">Ion transport</keyword>
<protein>
    <recommendedName>
        <fullName evidence="9">ABC-type quaternary amine transporter</fullName>
        <ecNumber evidence="9">7.6.2.9</ecNumber>
    </recommendedName>
</protein>
<gene>
    <name evidence="11" type="ORF">SAMN02745196_01003</name>
</gene>
<keyword evidence="8" id="KW-0472">Membrane</keyword>
<keyword evidence="4" id="KW-0547">Nucleotide-binding</keyword>
<dbReference type="Proteomes" id="UP000184526">
    <property type="component" value="Unassembled WGS sequence"/>
</dbReference>
<dbReference type="PANTHER" id="PTHR42781">
    <property type="entry name" value="SPERMIDINE/PUTRESCINE IMPORT ATP-BINDING PROTEIN POTA"/>
    <property type="match status" value="1"/>
</dbReference>
<dbReference type="PANTHER" id="PTHR42781:SF4">
    <property type="entry name" value="SPERMIDINE_PUTRESCINE IMPORT ATP-BINDING PROTEIN POTA"/>
    <property type="match status" value="1"/>
</dbReference>
<dbReference type="GO" id="GO:0016020">
    <property type="term" value="C:membrane"/>
    <property type="evidence" value="ECO:0007669"/>
    <property type="project" value="InterPro"/>
</dbReference>
<dbReference type="AlphaFoldDB" id="A0A1M5UYC5"/>
<evidence type="ECO:0000256" key="4">
    <source>
        <dbReference type="ARBA" id="ARBA00022741"/>
    </source>
</evidence>
<dbReference type="InterPro" id="IPR015853">
    <property type="entry name" value="ABC_transpr_FbpC"/>
</dbReference>
<evidence type="ECO:0000256" key="6">
    <source>
        <dbReference type="ARBA" id="ARBA00023004"/>
    </source>
</evidence>
<evidence type="ECO:0000256" key="5">
    <source>
        <dbReference type="ARBA" id="ARBA00022840"/>
    </source>
</evidence>
<dbReference type="FunFam" id="3.40.50.300:FF:000425">
    <property type="entry name" value="Probable ABC transporter, ATP-binding subunit"/>
    <property type="match status" value="1"/>
</dbReference>
<dbReference type="STRING" id="1121306.SAMN02745196_01003"/>
<keyword evidence="2" id="KW-1003">Cell membrane</keyword>
<dbReference type="PROSITE" id="PS00211">
    <property type="entry name" value="ABC_TRANSPORTER_1"/>
    <property type="match status" value="1"/>
</dbReference>
<keyword evidence="12" id="KW-1185">Reference proteome</keyword>
<dbReference type="GO" id="GO:0015418">
    <property type="term" value="F:ABC-type quaternary ammonium compound transporting activity"/>
    <property type="evidence" value="ECO:0007669"/>
    <property type="project" value="UniProtKB-EC"/>
</dbReference>
<evidence type="ECO:0000256" key="9">
    <source>
        <dbReference type="ARBA" id="ARBA00066388"/>
    </source>
</evidence>
<dbReference type="Pfam" id="PF00005">
    <property type="entry name" value="ABC_tran"/>
    <property type="match status" value="1"/>
</dbReference>
<keyword evidence="5 11" id="KW-0067">ATP-binding</keyword>
<dbReference type="PROSITE" id="PS50893">
    <property type="entry name" value="ABC_TRANSPORTER_2"/>
    <property type="match status" value="1"/>
</dbReference>
<dbReference type="GO" id="GO:0016887">
    <property type="term" value="F:ATP hydrolysis activity"/>
    <property type="evidence" value="ECO:0007669"/>
    <property type="project" value="InterPro"/>
</dbReference>
<proteinExistence type="predicted"/>
<evidence type="ECO:0000256" key="7">
    <source>
        <dbReference type="ARBA" id="ARBA00023065"/>
    </source>
</evidence>
<dbReference type="CDD" id="cd03259">
    <property type="entry name" value="ABC_Carb_Solutes_like"/>
    <property type="match status" value="1"/>
</dbReference>
<dbReference type="SMART" id="SM00382">
    <property type="entry name" value="AAA"/>
    <property type="match status" value="1"/>
</dbReference>
<feature type="domain" description="ABC transporter" evidence="10">
    <location>
        <begin position="3"/>
        <end position="210"/>
    </location>
</feature>
<evidence type="ECO:0000259" key="10">
    <source>
        <dbReference type="PROSITE" id="PS50893"/>
    </source>
</evidence>
<evidence type="ECO:0000256" key="1">
    <source>
        <dbReference type="ARBA" id="ARBA00022448"/>
    </source>
</evidence>
<keyword evidence="3" id="KW-0410">Iron transport</keyword>
<keyword evidence="1" id="KW-0813">Transport</keyword>
<dbReference type="InterPro" id="IPR003593">
    <property type="entry name" value="AAA+_ATPase"/>
</dbReference>
<dbReference type="InterPro" id="IPR050093">
    <property type="entry name" value="ABC_SmlMolc_Importer"/>
</dbReference>
<evidence type="ECO:0000313" key="12">
    <source>
        <dbReference type="Proteomes" id="UP000184526"/>
    </source>
</evidence>
<dbReference type="EC" id="7.6.2.9" evidence="9"/>
<dbReference type="Gene3D" id="3.40.50.300">
    <property type="entry name" value="P-loop containing nucleotide triphosphate hydrolases"/>
    <property type="match status" value="1"/>
</dbReference>
<dbReference type="RefSeq" id="WP_072830719.1">
    <property type="nucleotide sequence ID" value="NZ_FQXP01000004.1"/>
</dbReference>
<dbReference type="OrthoDB" id="9802264at2"/>
<dbReference type="SUPFAM" id="SSF52540">
    <property type="entry name" value="P-loop containing nucleoside triphosphate hydrolases"/>
    <property type="match status" value="1"/>
</dbReference>
<dbReference type="InterPro" id="IPR027417">
    <property type="entry name" value="P-loop_NTPase"/>
</dbReference>
<evidence type="ECO:0000313" key="11">
    <source>
        <dbReference type="EMBL" id="SHH68012.1"/>
    </source>
</evidence>
<sequence length="210" mass="23672">MQVQVKNLDFKYDNSKDLVIKNFSLDIDKGEIVAILGPSGCGKSTILRLIAGLEEPSAGEITINNKIVVNDKLFLNPEERGVGMVFQDYALFPHLTVYENIRFGLHKLSKEEQKSKVNEVLKLVNLEEFTNRYPYELSGGQQQRVALARALAPKPSVLLMDEPFSNLDSHLRSKIRIELKEIIEKSNTTCIFVTHDIEDVKAISSRVISV</sequence>
<reference evidence="11 12" key="1">
    <citation type="submission" date="2016-11" db="EMBL/GenBank/DDBJ databases">
        <authorList>
            <person name="Jaros S."/>
            <person name="Januszkiewicz K."/>
            <person name="Wedrychowicz H."/>
        </authorList>
    </citation>
    <scope>NUCLEOTIDE SEQUENCE [LARGE SCALE GENOMIC DNA]</scope>
    <source>
        <strain evidence="11 12">DSM 3089</strain>
    </source>
</reference>
<accession>A0A1M5UYC5</accession>